<name>A0AAX2DBA8_9PSED</name>
<dbReference type="EMBL" id="LT629790">
    <property type="protein sequence ID" value="SDU48652.1"/>
    <property type="molecule type" value="Genomic_DNA"/>
</dbReference>
<sequence length="113" mass="12368">MRFISKSGYLLAFVALSSVGQVSFPTNESASTAVNVVAIGRMCAELKPEMNYSVQNLLSVPDRGVSPELKEEIAKIDADPARQDEVMTTKMHIAGDPLAMKYLCPFYLPKEAK</sequence>
<keyword evidence="4" id="KW-1185">Reference proteome</keyword>
<dbReference type="RefSeq" id="WP_047698716.1">
    <property type="nucleotide sequence ID" value="NZ_LT629790.1"/>
</dbReference>
<evidence type="ECO:0000256" key="1">
    <source>
        <dbReference type="SAM" id="SignalP"/>
    </source>
</evidence>
<accession>A0AAX2DBA8</accession>
<protein>
    <submittedName>
        <fullName evidence="2">Uncharacterized protein</fullName>
    </submittedName>
</protein>
<evidence type="ECO:0000313" key="3">
    <source>
        <dbReference type="EMBL" id="SDU61941.1"/>
    </source>
</evidence>
<dbReference type="Proteomes" id="UP000183772">
    <property type="component" value="Chromosome I"/>
</dbReference>
<dbReference type="AlphaFoldDB" id="A0AAX2DBA8"/>
<dbReference type="GeneID" id="76213779"/>
<feature type="chain" id="PRO_5044718561" evidence="1">
    <location>
        <begin position="21"/>
        <end position="113"/>
    </location>
</feature>
<evidence type="ECO:0000313" key="2">
    <source>
        <dbReference type="EMBL" id="SDU48652.1"/>
    </source>
</evidence>
<gene>
    <name evidence="2" type="ORF">SAMN05216476_2500</name>
    <name evidence="3" type="ORF">SAMN05216476_3696</name>
</gene>
<reference evidence="2 4" key="1">
    <citation type="submission" date="2016-10" db="EMBL/GenBank/DDBJ databases">
        <authorList>
            <person name="Varghese N."/>
            <person name="Submissions S."/>
        </authorList>
    </citation>
    <scope>NUCLEOTIDE SEQUENCE [LARGE SCALE GENOMIC DNA]</scope>
    <source>
        <strain evidence="2 4">DSM 16733</strain>
    </source>
</reference>
<organism evidence="2 4">
    <name type="scientific">Pseudomonas mediterranea</name>
    <dbReference type="NCBI Taxonomy" id="183795"/>
    <lineage>
        <taxon>Bacteria</taxon>
        <taxon>Pseudomonadati</taxon>
        <taxon>Pseudomonadota</taxon>
        <taxon>Gammaproteobacteria</taxon>
        <taxon>Pseudomonadales</taxon>
        <taxon>Pseudomonadaceae</taxon>
        <taxon>Pseudomonas</taxon>
    </lineage>
</organism>
<evidence type="ECO:0000313" key="4">
    <source>
        <dbReference type="Proteomes" id="UP000183772"/>
    </source>
</evidence>
<feature type="signal peptide" evidence="1">
    <location>
        <begin position="1"/>
        <end position="20"/>
    </location>
</feature>
<proteinExistence type="predicted"/>
<dbReference type="EMBL" id="LT629790">
    <property type="protein sequence ID" value="SDU61941.1"/>
    <property type="molecule type" value="Genomic_DNA"/>
</dbReference>
<keyword evidence="1" id="KW-0732">Signal</keyword>